<dbReference type="SMART" id="SM00304">
    <property type="entry name" value="HAMP"/>
    <property type="match status" value="1"/>
</dbReference>
<organism evidence="9 10">
    <name type="scientific">Thauera sedimentorum</name>
    <dbReference type="NCBI Taxonomy" id="2767595"/>
    <lineage>
        <taxon>Bacteria</taxon>
        <taxon>Pseudomonadati</taxon>
        <taxon>Pseudomonadota</taxon>
        <taxon>Betaproteobacteria</taxon>
        <taxon>Rhodocyclales</taxon>
        <taxon>Zoogloeaceae</taxon>
        <taxon>Thauera</taxon>
    </lineage>
</organism>
<evidence type="ECO:0000256" key="4">
    <source>
        <dbReference type="SAM" id="MobiDB-lite"/>
    </source>
</evidence>
<keyword evidence="5" id="KW-0812">Transmembrane</keyword>
<feature type="region of interest" description="Disordered" evidence="4">
    <location>
        <begin position="584"/>
        <end position="603"/>
    </location>
</feature>
<dbReference type="InterPro" id="IPR051310">
    <property type="entry name" value="MCP_chemotaxis"/>
</dbReference>
<dbReference type="InterPro" id="IPR013587">
    <property type="entry name" value="Nitrate/nitrite_sensing"/>
</dbReference>
<dbReference type="Pfam" id="PF00015">
    <property type="entry name" value="MCPsignal"/>
    <property type="match status" value="1"/>
</dbReference>
<dbReference type="PROSITE" id="PS50906">
    <property type="entry name" value="NIT"/>
    <property type="match status" value="1"/>
</dbReference>
<dbReference type="SMART" id="SM00283">
    <property type="entry name" value="MA"/>
    <property type="match status" value="1"/>
</dbReference>
<evidence type="ECO:0000313" key="9">
    <source>
        <dbReference type="EMBL" id="MBD8504246.1"/>
    </source>
</evidence>
<evidence type="ECO:0000256" key="5">
    <source>
        <dbReference type="SAM" id="Phobius"/>
    </source>
</evidence>
<dbReference type="InterPro" id="IPR004089">
    <property type="entry name" value="MCPsignal_dom"/>
</dbReference>
<dbReference type="InterPro" id="IPR010910">
    <property type="entry name" value="Nitrate/nitrite_sensing_bac"/>
</dbReference>
<dbReference type="Pfam" id="PF08376">
    <property type="entry name" value="NIT"/>
    <property type="match status" value="1"/>
</dbReference>
<keyword evidence="10" id="KW-1185">Reference proteome</keyword>
<evidence type="ECO:0000256" key="3">
    <source>
        <dbReference type="PROSITE-ProRule" id="PRU00284"/>
    </source>
</evidence>
<dbReference type="CDD" id="cd06225">
    <property type="entry name" value="HAMP"/>
    <property type="match status" value="1"/>
</dbReference>
<gene>
    <name evidence="9" type="ORF">IFO67_15230</name>
</gene>
<dbReference type="InterPro" id="IPR003660">
    <property type="entry name" value="HAMP_dom"/>
</dbReference>
<evidence type="ECO:0000259" key="7">
    <source>
        <dbReference type="PROSITE" id="PS50885"/>
    </source>
</evidence>
<keyword evidence="5" id="KW-0472">Membrane</keyword>
<evidence type="ECO:0000256" key="2">
    <source>
        <dbReference type="ARBA" id="ARBA00029447"/>
    </source>
</evidence>
<dbReference type="EMBL" id="JACYTO010000002">
    <property type="protein sequence ID" value="MBD8504246.1"/>
    <property type="molecule type" value="Genomic_DNA"/>
</dbReference>
<feature type="transmembrane region" description="Helical" evidence="5">
    <location>
        <begin position="312"/>
        <end position="333"/>
    </location>
</feature>
<name>A0ABR9BG97_9RHOO</name>
<feature type="domain" description="Methyl-accepting transducer" evidence="6">
    <location>
        <begin position="391"/>
        <end position="606"/>
    </location>
</feature>
<dbReference type="PANTHER" id="PTHR43531:SF11">
    <property type="entry name" value="METHYL-ACCEPTING CHEMOTAXIS PROTEIN 3"/>
    <property type="match status" value="1"/>
</dbReference>
<dbReference type="PROSITE" id="PS50111">
    <property type="entry name" value="CHEMOTAXIS_TRANSDUC_2"/>
    <property type="match status" value="1"/>
</dbReference>
<feature type="compositionally biased region" description="Low complexity" evidence="4">
    <location>
        <begin position="592"/>
        <end position="603"/>
    </location>
</feature>
<evidence type="ECO:0000256" key="1">
    <source>
        <dbReference type="ARBA" id="ARBA00022500"/>
    </source>
</evidence>
<evidence type="ECO:0000259" key="6">
    <source>
        <dbReference type="PROSITE" id="PS50111"/>
    </source>
</evidence>
<comment type="similarity">
    <text evidence="2">Belongs to the methyl-accepting chemotaxis (MCP) protein family.</text>
</comment>
<reference evidence="10" key="1">
    <citation type="submission" date="2023-07" db="EMBL/GenBank/DDBJ databases">
        <title>Thauera sp. CAU 1555 isolated from sand of Yaerae Beach.</title>
        <authorList>
            <person name="Kim W."/>
        </authorList>
    </citation>
    <scope>NUCLEOTIDE SEQUENCE [LARGE SCALE GENOMIC DNA]</scope>
    <source>
        <strain evidence="10">CAU 1555</strain>
    </source>
</reference>
<accession>A0ABR9BG97</accession>
<feature type="domain" description="NIT" evidence="8">
    <location>
        <begin position="54"/>
        <end position="304"/>
    </location>
</feature>
<protein>
    <submittedName>
        <fullName evidence="9">Nitrate- and nitrite sensing domain-containing protein</fullName>
    </submittedName>
</protein>
<dbReference type="SUPFAM" id="SSF58104">
    <property type="entry name" value="Methyl-accepting chemotaxis protein (MCP) signaling domain"/>
    <property type="match status" value="1"/>
</dbReference>
<evidence type="ECO:0000313" key="10">
    <source>
        <dbReference type="Proteomes" id="UP000603602"/>
    </source>
</evidence>
<dbReference type="Pfam" id="PF00672">
    <property type="entry name" value="HAMP"/>
    <property type="match status" value="1"/>
</dbReference>
<feature type="domain" description="HAMP" evidence="7">
    <location>
        <begin position="334"/>
        <end position="386"/>
    </location>
</feature>
<dbReference type="PROSITE" id="PS50885">
    <property type="entry name" value="HAMP"/>
    <property type="match status" value="1"/>
</dbReference>
<comment type="caution">
    <text evidence="9">The sequence shown here is derived from an EMBL/GenBank/DDBJ whole genome shotgun (WGS) entry which is preliminary data.</text>
</comment>
<keyword evidence="1" id="KW-0145">Chemotaxis</keyword>
<evidence type="ECO:0000259" key="8">
    <source>
        <dbReference type="PROSITE" id="PS50906"/>
    </source>
</evidence>
<keyword evidence="3" id="KW-0807">Transducer</keyword>
<proteinExistence type="inferred from homology"/>
<dbReference type="Proteomes" id="UP000603602">
    <property type="component" value="Unassembled WGS sequence"/>
</dbReference>
<keyword evidence="5" id="KW-1133">Transmembrane helix</keyword>
<sequence>MLAAIRNASIRTRLLAAIALLVGGLLYFAVGQVVERVQTARTLATIETLSAVAVRSSAVVHELQKERGLSAGFLASRGQRFQSELASQHALTDRYVGELRTLLGTVDAEALGSRFAASLQAAGTQLDRLNDTRGRIRALSASGADSFGYYTGTIERYLALITTINQLSEHKAVSQAILGYVMFLNAKEQAGRERATLNGVFAANAFDTALYRRFLTIVAAQDTYLAAFRDFGSSTGLALFDEKMASAAAQEVDRMRKVALERSDIGGFGVEPAAWFRTITQKIDDMKLVEDLLSAELNALVERLAAEARADLWIAGSLTVASLLLALWFAFVVRGIVASLRRAVASAERIADGDLSERIEVDRMDETGQLLQSMKHIVERLAHTIGEIRAAADQLADASGQISGTAQTLSQSSSEQAASVEETTASIEEISASIDHTSENARTTDSIAGHTAKEAAEGGDAVRDTVSAMQQIAERIGIVDDIAYQTNLLALNAAIEAARAGEAGRGFAVVAAEVRKLAERSQHAAQEISALAANSVSTAERAGTMLEKIVPDVRRTSELIQEIAASSTEQAAGIGQINTAMGQLSQTSQHNASASEELAATAEQMGSQAQQLHELMEYFRIGDDARH</sequence>
<dbReference type="PANTHER" id="PTHR43531">
    <property type="entry name" value="PROTEIN ICFG"/>
    <property type="match status" value="1"/>
</dbReference>
<dbReference type="Gene3D" id="1.10.287.950">
    <property type="entry name" value="Methyl-accepting chemotaxis protein"/>
    <property type="match status" value="1"/>
</dbReference>
<dbReference type="RefSeq" id="WP_187719012.1">
    <property type="nucleotide sequence ID" value="NZ_JACTAH010000002.1"/>
</dbReference>